<gene>
    <name evidence="1" type="ORF">M404DRAFT_24525</name>
</gene>
<protein>
    <submittedName>
        <fullName evidence="1">Uncharacterized protein</fullName>
    </submittedName>
</protein>
<dbReference type="HOGENOM" id="CLU_2469987_0_0_1"/>
<dbReference type="InParanoid" id="A0A0C3PDN6"/>
<dbReference type="AlphaFoldDB" id="A0A0C3PDN6"/>
<dbReference type="Proteomes" id="UP000054217">
    <property type="component" value="Unassembled WGS sequence"/>
</dbReference>
<reference evidence="1 2" key="1">
    <citation type="submission" date="2014-04" db="EMBL/GenBank/DDBJ databases">
        <authorList>
            <consortium name="DOE Joint Genome Institute"/>
            <person name="Kuo A."/>
            <person name="Kohler A."/>
            <person name="Costa M.D."/>
            <person name="Nagy L.G."/>
            <person name="Floudas D."/>
            <person name="Copeland A."/>
            <person name="Barry K.W."/>
            <person name="Cichocki N."/>
            <person name="Veneault-Fourrey C."/>
            <person name="LaButti K."/>
            <person name="Lindquist E.A."/>
            <person name="Lipzen A."/>
            <person name="Lundell T."/>
            <person name="Morin E."/>
            <person name="Murat C."/>
            <person name="Sun H."/>
            <person name="Tunlid A."/>
            <person name="Henrissat B."/>
            <person name="Grigoriev I.V."/>
            <person name="Hibbett D.S."/>
            <person name="Martin F."/>
            <person name="Nordberg H.P."/>
            <person name="Cantor M.N."/>
            <person name="Hua S.X."/>
        </authorList>
    </citation>
    <scope>NUCLEOTIDE SEQUENCE [LARGE SCALE GENOMIC DNA]</scope>
    <source>
        <strain evidence="1 2">Marx 270</strain>
    </source>
</reference>
<accession>A0A0C3PDN6</accession>
<name>A0A0C3PDN6_PISTI</name>
<evidence type="ECO:0000313" key="1">
    <source>
        <dbReference type="EMBL" id="KIO06266.1"/>
    </source>
</evidence>
<proteinExistence type="predicted"/>
<keyword evidence="2" id="KW-1185">Reference proteome</keyword>
<evidence type="ECO:0000313" key="2">
    <source>
        <dbReference type="Proteomes" id="UP000054217"/>
    </source>
</evidence>
<dbReference type="EMBL" id="KN831963">
    <property type="protein sequence ID" value="KIO06266.1"/>
    <property type="molecule type" value="Genomic_DNA"/>
</dbReference>
<reference evidence="2" key="2">
    <citation type="submission" date="2015-01" db="EMBL/GenBank/DDBJ databases">
        <title>Evolutionary Origins and Diversification of the Mycorrhizal Mutualists.</title>
        <authorList>
            <consortium name="DOE Joint Genome Institute"/>
            <consortium name="Mycorrhizal Genomics Consortium"/>
            <person name="Kohler A."/>
            <person name="Kuo A."/>
            <person name="Nagy L.G."/>
            <person name="Floudas D."/>
            <person name="Copeland A."/>
            <person name="Barry K.W."/>
            <person name="Cichocki N."/>
            <person name="Veneault-Fourrey C."/>
            <person name="LaButti K."/>
            <person name="Lindquist E.A."/>
            <person name="Lipzen A."/>
            <person name="Lundell T."/>
            <person name="Morin E."/>
            <person name="Murat C."/>
            <person name="Riley R."/>
            <person name="Ohm R."/>
            <person name="Sun H."/>
            <person name="Tunlid A."/>
            <person name="Henrissat B."/>
            <person name="Grigoriev I.V."/>
            <person name="Hibbett D.S."/>
            <person name="Martin F."/>
        </authorList>
    </citation>
    <scope>NUCLEOTIDE SEQUENCE [LARGE SCALE GENOMIC DNA]</scope>
    <source>
        <strain evidence="2">Marx 270</strain>
    </source>
</reference>
<sequence>MAEAEEAYKRWATEEVAMEVHGGVNKNVQMGEEAMQEVGKQGVSTEVPAATGKMPHVEVSQPVQKWSWQMIMESKDEAETPKVIVMLD</sequence>
<organism evidence="1 2">
    <name type="scientific">Pisolithus tinctorius Marx 270</name>
    <dbReference type="NCBI Taxonomy" id="870435"/>
    <lineage>
        <taxon>Eukaryota</taxon>
        <taxon>Fungi</taxon>
        <taxon>Dikarya</taxon>
        <taxon>Basidiomycota</taxon>
        <taxon>Agaricomycotina</taxon>
        <taxon>Agaricomycetes</taxon>
        <taxon>Agaricomycetidae</taxon>
        <taxon>Boletales</taxon>
        <taxon>Sclerodermatineae</taxon>
        <taxon>Pisolithaceae</taxon>
        <taxon>Pisolithus</taxon>
    </lineage>
</organism>